<sequence>MTTSNSFELPKVEAGLNPSAQKLETVNRDLDAILKFANGHLESLSILTPDTKPQHSKNLCNFREAQKELFDALEATYTACFSHMKQQTKIMFMEDFHRKVLGILDDCIRLSEVFDKATILSSIPDTGNAPGGSCQSSRASNKVNRNTLEFFMYRNETSIKFSERQGSQISYKATELSEILISAIARCQTHICNVSGCCASTTIDNDSNIGSI</sequence>
<reference evidence="1" key="1">
    <citation type="submission" date="2022-07" db="EMBL/GenBank/DDBJ databases">
        <title>Phylogenomic reconstructions and comparative analyses of Kickxellomycotina fungi.</title>
        <authorList>
            <person name="Reynolds N.K."/>
            <person name="Stajich J.E."/>
            <person name="Barry K."/>
            <person name="Grigoriev I.V."/>
            <person name="Crous P."/>
            <person name="Smith M.E."/>
        </authorList>
    </citation>
    <scope>NUCLEOTIDE SEQUENCE</scope>
    <source>
        <strain evidence="1">NBRC 100468</strain>
    </source>
</reference>
<evidence type="ECO:0000313" key="1">
    <source>
        <dbReference type="EMBL" id="KAJ1913237.1"/>
    </source>
</evidence>
<keyword evidence="2" id="KW-1185">Reference proteome</keyword>
<evidence type="ECO:0000313" key="2">
    <source>
        <dbReference type="Proteomes" id="UP001150538"/>
    </source>
</evidence>
<accession>A0A9W7ZNI9</accession>
<dbReference type="AlphaFoldDB" id="A0A9W7ZNI9"/>
<dbReference type="EMBL" id="JANBPU010000277">
    <property type="protein sequence ID" value="KAJ1913237.1"/>
    <property type="molecule type" value="Genomic_DNA"/>
</dbReference>
<organism evidence="1 2">
    <name type="scientific">Mycoemilia scoparia</name>
    <dbReference type="NCBI Taxonomy" id="417184"/>
    <lineage>
        <taxon>Eukaryota</taxon>
        <taxon>Fungi</taxon>
        <taxon>Fungi incertae sedis</taxon>
        <taxon>Zoopagomycota</taxon>
        <taxon>Kickxellomycotina</taxon>
        <taxon>Kickxellomycetes</taxon>
        <taxon>Kickxellales</taxon>
        <taxon>Kickxellaceae</taxon>
        <taxon>Mycoemilia</taxon>
    </lineage>
</organism>
<protein>
    <submittedName>
        <fullName evidence="1">Uncharacterized protein</fullName>
    </submittedName>
</protein>
<proteinExistence type="predicted"/>
<dbReference type="Proteomes" id="UP001150538">
    <property type="component" value="Unassembled WGS sequence"/>
</dbReference>
<name>A0A9W7ZNI9_9FUNG</name>
<gene>
    <name evidence="1" type="ORF">H4219_005290</name>
</gene>
<comment type="caution">
    <text evidence="1">The sequence shown here is derived from an EMBL/GenBank/DDBJ whole genome shotgun (WGS) entry which is preliminary data.</text>
</comment>